<organism evidence="2">
    <name type="scientific">Arundo donax</name>
    <name type="common">Giant reed</name>
    <name type="synonym">Donax arundinaceus</name>
    <dbReference type="NCBI Taxonomy" id="35708"/>
    <lineage>
        <taxon>Eukaryota</taxon>
        <taxon>Viridiplantae</taxon>
        <taxon>Streptophyta</taxon>
        <taxon>Embryophyta</taxon>
        <taxon>Tracheophyta</taxon>
        <taxon>Spermatophyta</taxon>
        <taxon>Magnoliopsida</taxon>
        <taxon>Liliopsida</taxon>
        <taxon>Poales</taxon>
        <taxon>Poaceae</taxon>
        <taxon>PACMAD clade</taxon>
        <taxon>Arundinoideae</taxon>
        <taxon>Arundineae</taxon>
        <taxon>Arundo</taxon>
    </lineage>
</organism>
<protein>
    <submittedName>
        <fullName evidence="2">Uncharacterized protein</fullName>
    </submittedName>
</protein>
<name>A0A0A9CUG5_ARUDO</name>
<proteinExistence type="predicted"/>
<reference evidence="2" key="2">
    <citation type="journal article" date="2015" name="Data Brief">
        <title>Shoot transcriptome of the giant reed, Arundo donax.</title>
        <authorList>
            <person name="Barrero R.A."/>
            <person name="Guerrero F.D."/>
            <person name="Moolhuijzen P."/>
            <person name="Goolsby J.A."/>
            <person name="Tidwell J."/>
            <person name="Bellgard S.E."/>
            <person name="Bellgard M.I."/>
        </authorList>
    </citation>
    <scope>NUCLEOTIDE SEQUENCE</scope>
    <source>
        <tissue evidence="2">Shoot tissue taken approximately 20 cm above the soil surface</tissue>
    </source>
</reference>
<dbReference type="EMBL" id="GBRH01220860">
    <property type="protein sequence ID" value="JAD77035.1"/>
    <property type="molecule type" value="Transcribed_RNA"/>
</dbReference>
<evidence type="ECO:0000313" key="2">
    <source>
        <dbReference type="EMBL" id="JAD77035.1"/>
    </source>
</evidence>
<sequence length="87" mass="10108">MHPPLPNPRNLDSSGLKEIRRPLRQGSEARDSPALMCAASPICRPRLVNGGPPIAPCRRRRCRLLWTSICHASEWKWQIPYRWNPWK</sequence>
<feature type="region of interest" description="Disordered" evidence="1">
    <location>
        <begin position="1"/>
        <end position="32"/>
    </location>
</feature>
<dbReference type="AlphaFoldDB" id="A0A0A9CUG5"/>
<feature type="compositionally biased region" description="Basic and acidic residues" evidence="1">
    <location>
        <begin position="15"/>
        <end position="31"/>
    </location>
</feature>
<evidence type="ECO:0000256" key="1">
    <source>
        <dbReference type="SAM" id="MobiDB-lite"/>
    </source>
</evidence>
<accession>A0A0A9CUG5</accession>
<reference evidence="2" key="1">
    <citation type="submission" date="2014-09" db="EMBL/GenBank/DDBJ databases">
        <authorList>
            <person name="Magalhaes I.L.F."/>
            <person name="Oliveira U."/>
            <person name="Santos F.R."/>
            <person name="Vidigal T.H.D.A."/>
            <person name="Brescovit A.D."/>
            <person name="Santos A.J."/>
        </authorList>
    </citation>
    <scope>NUCLEOTIDE SEQUENCE</scope>
    <source>
        <tissue evidence="2">Shoot tissue taken approximately 20 cm above the soil surface</tissue>
    </source>
</reference>